<accession>A0A1F5GV97</accession>
<dbReference type="Proteomes" id="UP000178336">
    <property type="component" value="Unassembled WGS sequence"/>
</dbReference>
<evidence type="ECO:0008006" key="4">
    <source>
        <dbReference type="Google" id="ProtNLM"/>
    </source>
</evidence>
<name>A0A1F5GV97_9BACT</name>
<feature type="transmembrane region" description="Helical" evidence="1">
    <location>
        <begin position="568"/>
        <end position="588"/>
    </location>
</feature>
<feature type="transmembrane region" description="Helical" evidence="1">
    <location>
        <begin position="70"/>
        <end position="90"/>
    </location>
</feature>
<feature type="transmembrane region" description="Helical" evidence="1">
    <location>
        <begin position="384"/>
        <end position="403"/>
    </location>
</feature>
<protein>
    <recommendedName>
        <fullName evidence="4">Membrane protein 6-pyruvoyl-tetrahydropterin synthase-related domain-containing protein</fullName>
    </recommendedName>
</protein>
<feature type="transmembrane region" description="Helical" evidence="1">
    <location>
        <begin position="291"/>
        <end position="308"/>
    </location>
</feature>
<organism evidence="2 3">
    <name type="scientific">Candidatus Curtissbacteria bacterium RIFCSPLOWO2_01_FULL_37_9</name>
    <dbReference type="NCBI Taxonomy" id="1797724"/>
    <lineage>
        <taxon>Bacteria</taxon>
        <taxon>Candidatus Curtissiibacteriota</taxon>
    </lineage>
</organism>
<feature type="transmembrane region" description="Helical" evidence="1">
    <location>
        <begin position="173"/>
        <end position="206"/>
    </location>
</feature>
<feature type="transmembrane region" description="Helical" evidence="1">
    <location>
        <begin position="143"/>
        <end position="161"/>
    </location>
</feature>
<evidence type="ECO:0000256" key="1">
    <source>
        <dbReference type="SAM" id="Phobius"/>
    </source>
</evidence>
<proteinExistence type="predicted"/>
<evidence type="ECO:0000313" key="2">
    <source>
        <dbReference type="EMBL" id="OGD95806.1"/>
    </source>
</evidence>
<feature type="transmembrane region" description="Helical" evidence="1">
    <location>
        <begin position="346"/>
        <end position="364"/>
    </location>
</feature>
<comment type="caution">
    <text evidence="2">The sequence shown here is derived from an EMBL/GenBank/DDBJ whole genome shotgun (WGS) entry which is preliminary data.</text>
</comment>
<dbReference type="STRING" id="1797724.A3A48_00670"/>
<gene>
    <name evidence="2" type="ORF">A3A48_00670</name>
</gene>
<keyword evidence="1" id="KW-0812">Transmembrane</keyword>
<sequence>MNKKLLAPILILFFTIILSQAMLRPGLYVIHDDQQIARLFVFDKALKSGQFPVRWVDDLGFGFGYPLFNFYPPFVYFLGEIFHILGFGFISSIKLVFFVSIFASGVAMYIFAREFLGRIPALASTIFYMAVPYRALDIYVRGGLAESFSFVWLPLILWSFYKLAVTNKRIYLVLSSIFLALLMITHNLIFLPFILILPFYLLFLFLNSKDKKLITYHLSLITLLAAGLSAFFWLPALYEKKFTIVDDLLLLNLASYKIHFVYPQQLWNWTWGFGGSAAGLADGISFKIGKLHIFMSFTAFILAVVHILKRSSIRRQMPAPLKSQHEPSMNNSEKVNAKINGVNCQLSTVFFILFLLSAFTTTFYSKLIWDSVKPLAYLQFPWRFLIFTALFSSFLAGSFLELLKLPILKFYGFLILVVLLLTVNLKLFKPQAYRPNLTDKLATSQETISWYISSSSFEYLPKGVELTKSSLGTNVVNITKNDIPSKKIEVIEGYAEINDLNTTPSKVEFMLEAKTDSKIKANLFNFPGWRTTIDGTKVKIDDNNRLKLITFQVPKGIHNVKLEFKNTFVRTFGNLVSLFSILLIIFILKKWQTVTSS</sequence>
<dbReference type="EMBL" id="MFBN01000008">
    <property type="protein sequence ID" value="OGD95806.1"/>
    <property type="molecule type" value="Genomic_DNA"/>
</dbReference>
<feature type="transmembrane region" description="Helical" evidence="1">
    <location>
        <begin position="95"/>
        <end position="112"/>
    </location>
</feature>
<keyword evidence="1" id="KW-1133">Transmembrane helix</keyword>
<feature type="transmembrane region" description="Helical" evidence="1">
    <location>
        <begin position="410"/>
        <end position="428"/>
    </location>
</feature>
<dbReference type="AlphaFoldDB" id="A0A1F5GV97"/>
<evidence type="ECO:0000313" key="3">
    <source>
        <dbReference type="Proteomes" id="UP000178336"/>
    </source>
</evidence>
<keyword evidence="1" id="KW-0472">Membrane</keyword>
<feature type="transmembrane region" description="Helical" evidence="1">
    <location>
        <begin position="213"/>
        <end position="234"/>
    </location>
</feature>
<reference evidence="2 3" key="1">
    <citation type="journal article" date="2016" name="Nat. Commun.">
        <title>Thousands of microbial genomes shed light on interconnected biogeochemical processes in an aquifer system.</title>
        <authorList>
            <person name="Anantharaman K."/>
            <person name="Brown C.T."/>
            <person name="Hug L.A."/>
            <person name="Sharon I."/>
            <person name="Castelle C.J."/>
            <person name="Probst A.J."/>
            <person name="Thomas B.C."/>
            <person name="Singh A."/>
            <person name="Wilkins M.J."/>
            <person name="Karaoz U."/>
            <person name="Brodie E.L."/>
            <person name="Williams K.H."/>
            <person name="Hubbard S.S."/>
            <person name="Banfield J.F."/>
        </authorList>
    </citation>
    <scope>NUCLEOTIDE SEQUENCE [LARGE SCALE GENOMIC DNA]</scope>
</reference>